<evidence type="ECO:0000256" key="4">
    <source>
        <dbReference type="ARBA" id="ARBA00023267"/>
    </source>
</evidence>
<evidence type="ECO:0000313" key="9">
    <source>
        <dbReference type="Proteomes" id="UP000253872"/>
    </source>
</evidence>
<evidence type="ECO:0000313" key="8">
    <source>
        <dbReference type="EMBL" id="RDE70953.1"/>
    </source>
</evidence>
<dbReference type="Pfam" id="PF03099">
    <property type="entry name" value="BPL_LplA_LipB"/>
    <property type="match status" value="1"/>
</dbReference>
<evidence type="ECO:0000256" key="6">
    <source>
        <dbReference type="ARBA" id="ARBA00047846"/>
    </source>
</evidence>
<sequence>MKLNQPDLQAALLCGEAVIFDEIDSTNEYLLREYKHLAAGSVCAAEHQTAGRGRRGRSWYSGKNQNLCFSLLWRYSADEVRQVSALSLVVALVLAESFTELGISDIQIKWPNDVYYQGKKLGGILIESRFENNDYYLVIGIGLNLSMDQVDLNVVNQPYADLSAYHLERNQLLQRIVPQLQKNLKIYPLVGFENYVERWQSYDLFYGKPVKLLAGESEIHGISQGINDKGELLLEQAGKINAYAIGEMSLRAQ</sequence>
<proteinExistence type="predicted"/>
<accession>A0A369YG11</accession>
<gene>
    <name evidence="8" type="ORF">DPV93_08080</name>
</gene>
<evidence type="ECO:0000256" key="1">
    <source>
        <dbReference type="ARBA" id="ARBA00022598"/>
    </source>
</evidence>
<keyword evidence="2" id="KW-0547">Nucleotide-binding</keyword>
<dbReference type="PANTHER" id="PTHR12835:SF5">
    <property type="entry name" value="BIOTIN--PROTEIN LIGASE"/>
    <property type="match status" value="1"/>
</dbReference>
<dbReference type="GO" id="GO:0004077">
    <property type="term" value="F:biotin--[biotin carboxyl-carrier protein] ligase activity"/>
    <property type="evidence" value="ECO:0007669"/>
    <property type="project" value="UniProtKB-EC"/>
</dbReference>
<dbReference type="PANTHER" id="PTHR12835">
    <property type="entry name" value="BIOTIN PROTEIN LIGASE"/>
    <property type="match status" value="1"/>
</dbReference>
<feature type="domain" description="BPL/LPL catalytic" evidence="7">
    <location>
        <begin position="2"/>
        <end position="188"/>
    </location>
</feature>
<keyword evidence="3" id="KW-0067">ATP-binding</keyword>
<comment type="catalytic activity">
    <reaction evidence="6">
        <text>biotin + L-lysyl-[protein] + ATP = N(6)-biotinyl-L-lysyl-[protein] + AMP + diphosphate + H(+)</text>
        <dbReference type="Rhea" id="RHEA:11756"/>
        <dbReference type="Rhea" id="RHEA-COMP:9752"/>
        <dbReference type="Rhea" id="RHEA-COMP:10505"/>
        <dbReference type="ChEBI" id="CHEBI:15378"/>
        <dbReference type="ChEBI" id="CHEBI:29969"/>
        <dbReference type="ChEBI" id="CHEBI:30616"/>
        <dbReference type="ChEBI" id="CHEBI:33019"/>
        <dbReference type="ChEBI" id="CHEBI:57586"/>
        <dbReference type="ChEBI" id="CHEBI:83144"/>
        <dbReference type="ChEBI" id="CHEBI:456215"/>
        <dbReference type="EC" id="6.3.4.15"/>
    </reaction>
</comment>
<dbReference type="SUPFAM" id="SSF55681">
    <property type="entry name" value="Class II aaRS and biotin synthetases"/>
    <property type="match status" value="1"/>
</dbReference>
<evidence type="ECO:0000259" key="7">
    <source>
        <dbReference type="PROSITE" id="PS51733"/>
    </source>
</evidence>
<name>A0A369YG11_9PAST</name>
<dbReference type="InterPro" id="IPR003142">
    <property type="entry name" value="BPL_C"/>
</dbReference>
<dbReference type="RefSeq" id="WP_111403536.1">
    <property type="nucleotide sequence ID" value="NZ_QEPN01000006.1"/>
</dbReference>
<dbReference type="InterPro" id="IPR045864">
    <property type="entry name" value="aa-tRNA-synth_II/BPL/LPL"/>
</dbReference>
<dbReference type="STRING" id="1035839.GCA_000238795_01196"/>
<comment type="caution">
    <text evidence="8">The sequence shown here is derived from an EMBL/GenBank/DDBJ whole genome shotgun (WGS) entry which is preliminary data.</text>
</comment>
<protein>
    <recommendedName>
        <fullName evidence="5">biotin--[biotin carboxyl-carrier protein] ligase</fullName>
        <ecNumber evidence="5">6.3.4.15</ecNumber>
    </recommendedName>
</protein>
<dbReference type="AlphaFoldDB" id="A0A369YG11"/>
<dbReference type="NCBIfam" id="TIGR00121">
    <property type="entry name" value="birA_ligase"/>
    <property type="match status" value="1"/>
</dbReference>
<dbReference type="CDD" id="cd16442">
    <property type="entry name" value="BPL"/>
    <property type="match status" value="1"/>
</dbReference>
<evidence type="ECO:0000256" key="3">
    <source>
        <dbReference type="ARBA" id="ARBA00022840"/>
    </source>
</evidence>
<dbReference type="Gene3D" id="3.30.930.10">
    <property type="entry name" value="Bira Bifunctional Protein, Domain 2"/>
    <property type="match status" value="1"/>
</dbReference>
<dbReference type="EMBL" id="QEPN01000006">
    <property type="protein sequence ID" value="RDE70953.1"/>
    <property type="molecule type" value="Genomic_DNA"/>
</dbReference>
<dbReference type="Pfam" id="PF02237">
    <property type="entry name" value="BPL_C"/>
    <property type="match status" value="1"/>
</dbReference>
<evidence type="ECO:0000256" key="5">
    <source>
        <dbReference type="ARBA" id="ARBA00024227"/>
    </source>
</evidence>
<dbReference type="PROSITE" id="PS51733">
    <property type="entry name" value="BPL_LPL_CATALYTIC"/>
    <property type="match status" value="1"/>
</dbReference>
<dbReference type="GO" id="GO:0005737">
    <property type="term" value="C:cytoplasm"/>
    <property type="evidence" value="ECO:0007669"/>
    <property type="project" value="TreeGrafter"/>
</dbReference>
<reference evidence="8 9" key="1">
    <citation type="submission" date="2018-05" db="EMBL/GenBank/DDBJ databases">
        <title>Draft Genome Sequences for a Diverse set of 7 Haemophilus Species.</title>
        <authorList>
            <person name="Nichols M."/>
            <person name="Topaz N."/>
            <person name="Wang X."/>
            <person name="Wang X."/>
            <person name="Boxrud D."/>
        </authorList>
    </citation>
    <scope>NUCLEOTIDE SEQUENCE [LARGE SCALE GENOMIC DNA]</scope>
    <source>
        <strain evidence="8 9">C2002001239</strain>
    </source>
</reference>
<dbReference type="EC" id="6.3.4.15" evidence="5"/>
<keyword evidence="1 8" id="KW-0436">Ligase</keyword>
<evidence type="ECO:0000256" key="2">
    <source>
        <dbReference type="ARBA" id="ARBA00022741"/>
    </source>
</evidence>
<dbReference type="Gene3D" id="2.30.30.100">
    <property type="match status" value="1"/>
</dbReference>
<dbReference type="InterPro" id="IPR004408">
    <property type="entry name" value="Biotin_CoA_COase_ligase"/>
</dbReference>
<dbReference type="GO" id="GO:0005524">
    <property type="term" value="F:ATP binding"/>
    <property type="evidence" value="ECO:0007669"/>
    <property type="project" value="UniProtKB-KW"/>
</dbReference>
<dbReference type="InterPro" id="IPR008988">
    <property type="entry name" value="Transcriptional_repressor_C"/>
</dbReference>
<keyword evidence="4" id="KW-0092">Biotin</keyword>
<dbReference type="SUPFAM" id="SSF50037">
    <property type="entry name" value="C-terminal domain of transcriptional repressors"/>
    <property type="match status" value="1"/>
</dbReference>
<dbReference type="Proteomes" id="UP000253872">
    <property type="component" value="Unassembled WGS sequence"/>
</dbReference>
<organism evidence="8 9">
    <name type="scientific">Haemophilus sputorum</name>
    <dbReference type="NCBI Taxonomy" id="1078480"/>
    <lineage>
        <taxon>Bacteria</taxon>
        <taxon>Pseudomonadati</taxon>
        <taxon>Pseudomonadota</taxon>
        <taxon>Gammaproteobacteria</taxon>
        <taxon>Pasteurellales</taxon>
        <taxon>Pasteurellaceae</taxon>
        <taxon>Haemophilus</taxon>
    </lineage>
</organism>
<dbReference type="InterPro" id="IPR004143">
    <property type="entry name" value="BPL_LPL_catalytic"/>
</dbReference>